<dbReference type="PIRSF" id="PIRSF030802">
    <property type="entry name" value="UCP030802"/>
    <property type="match status" value="1"/>
</dbReference>
<gene>
    <name evidence="2" type="ORF">FG382_12130</name>
</gene>
<evidence type="ECO:0000313" key="3">
    <source>
        <dbReference type="Proteomes" id="UP000317316"/>
    </source>
</evidence>
<proteinExistence type="predicted"/>
<dbReference type="AlphaFoldDB" id="A0A544T726"/>
<comment type="caution">
    <text evidence="2">The sequence shown here is derived from an EMBL/GenBank/DDBJ whole genome shotgun (WGS) entry which is preliminary data.</text>
</comment>
<dbReference type="InterPro" id="IPR006380">
    <property type="entry name" value="SPP-like_dom"/>
</dbReference>
<dbReference type="SUPFAM" id="SSF56784">
    <property type="entry name" value="HAD-like"/>
    <property type="match status" value="1"/>
</dbReference>
<feature type="domain" description="Sucrose phosphatase-like" evidence="1">
    <location>
        <begin position="4"/>
        <end position="226"/>
    </location>
</feature>
<dbReference type="InterPro" id="IPR023214">
    <property type="entry name" value="HAD_sf"/>
</dbReference>
<dbReference type="GO" id="GO:0003824">
    <property type="term" value="F:catalytic activity"/>
    <property type="evidence" value="ECO:0007669"/>
    <property type="project" value="UniProtKB-ARBA"/>
</dbReference>
<accession>A0A544T726</accession>
<protein>
    <recommendedName>
        <fullName evidence="1">Sucrose phosphatase-like domain-containing protein</fullName>
    </recommendedName>
</protein>
<reference evidence="2 3" key="1">
    <citation type="submission" date="2019-05" db="EMBL/GenBank/DDBJ databases">
        <title>Psychrobacillus vulpis sp. nov., a new species isolated from feces of a red fox that inhabits in The Tablas de Daimiel Natural Park, Albacete, Spain.</title>
        <authorList>
            <person name="Rodriguez M."/>
            <person name="Reina J.C."/>
            <person name="Bejar V."/>
            <person name="Llamas I."/>
        </authorList>
    </citation>
    <scope>NUCLEOTIDE SEQUENCE [LARGE SCALE GENOMIC DNA]</scope>
    <source>
        <strain evidence="2 3">NEAU-3TGS17</strain>
    </source>
</reference>
<dbReference type="EMBL" id="VDGH01000006">
    <property type="protein sequence ID" value="TQR13255.1"/>
    <property type="molecule type" value="Genomic_DNA"/>
</dbReference>
<dbReference type="OrthoDB" id="1666512at2"/>
<dbReference type="Gene3D" id="3.40.50.1000">
    <property type="entry name" value="HAD superfamily/HAD-like"/>
    <property type="match status" value="2"/>
</dbReference>
<dbReference type="Pfam" id="PF05116">
    <property type="entry name" value="S6PP"/>
    <property type="match status" value="1"/>
</dbReference>
<name>A0A544T726_9BACI</name>
<dbReference type="RefSeq" id="WP_142539136.1">
    <property type="nucleotide sequence ID" value="NZ_BMIE01000004.1"/>
</dbReference>
<dbReference type="InterPro" id="IPR024197">
    <property type="entry name" value="TPP-like"/>
</dbReference>
<evidence type="ECO:0000313" key="2">
    <source>
        <dbReference type="EMBL" id="TQR13255.1"/>
    </source>
</evidence>
<organism evidence="2 3">
    <name type="scientific">Psychrobacillus lasiicapitis</name>
    <dbReference type="NCBI Taxonomy" id="1636719"/>
    <lineage>
        <taxon>Bacteria</taxon>
        <taxon>Bacillati</taxon>
        <taxon>Bacillota</taxon>
        <taxon>Bacilli</taxon>
        <taxon>Bacillales</taxon>
        <taxon>Bacillaceae</taxon>
        <taxon>Psychrobacillus</taxon>
    </lineage>
</organism>
<dbReference type="Proteomes" id="UP000317316">
    <property type="component" value="Unassembled WGS sequence"/>
</dbReference>
<dbReference type="InterPro" id="IPR036412">
    <property type="entry name" value="HAD-like_sf"/>
</dbReference>
<sequence length="268" mass="30579">MTILFASDLDRTLIYSKNSRGTEVQERDLSAVEWVDEKPTAFMTTKEIEYFHKLSPTITFVPVTTRTASQYNRITGIFQPSEKPTYAIVSNGAVILENGKPLTEWSDKVKKQLQLDCTTIEHVMPQLEAYAKKEFVLRVLHAESWFVYMIIDEKMFSVEELENLSQIFYEQGFTLSHQGRKLYIMPNCINKSTALQFVKDRIEAKTVIAAGDSMLDFDMVMSADQGYIPSHGEAVKQRELLPPHVYVTNNSGVLAGEEIVKKVCEYLL</sequence>
<evidence type="ECO:0000259" key="1">
    <source>
        <dbReference type="Pfam" id="PF05116"/>
    </source>
</evidence>
<keyword evidence="3" id="KW-1185">Reference proteome</keyword>